<reference evidence="13 14" key="1">
    <citation type="journal article" date="2018" name="Nat. Ecol. Evol.">
        <title>Pezizomycetes genomes reveal the molecular basis of ectomycorrhizal truffle lifestyle.</title>
        <authorList>
            <person name="Murat C."/>
            <person name="Payen T."/>
            <person name="Noel B."/>
            <person name="Kuo A."/>
            <person name="Morin E."/>
            <person name="Chen J."/>
            <person name="Kohler A."/>
            <person name="Krizsan K."/>
            <person name="Balestrini R."/>
            <person name="Da Silva C."/>
            <person name="Montanini B."/>
            <person name="Hainaut M."/>
            <person name="Levati E."/>
            <person name="Barry K.W."/>
            <person name="Belfiori B."/>
            <person name="Cichocki N."/>
            <person name="Clum A."/>
            <person name="Dockter R.B."/>
            <person name="Fauchery L."/>
            <person name="Guy J."/>
            <person name="Iotti M."/>
            <person name="Le Tacon F."/>
            <person name="Lindquist E.A."/>
            <person name="Lipzen A."/>
            <person name="Malagnac F."/>
            <person name="Mello A."/>
            <person name="Molinier V."/>
            <person name="Miyauchi S."/>
            <person name="Poulain J."/>
            <person name="Riccioni C."/>
            <person name="Rubini A."/>
            <person name="Sitrit Y."/>
            <person name="Splivallo R."/>
            <person name="Traeger S."/>
            <person name="Wang M."/>
            <person name="Zifcakova L."/>
            <person name="Wipf D."/>
            <person name="Zambonelli A."/>
            <person name="Paolocci F."/>
            <person name="Nowrousian M."/>
            <person name="Ottonello S."/>
            <person name="Baldrian P."/>
            <person name="Spatafora J.W."/>
            <person name="Henrissat B."/>
            <person name="Nagy L.G."/>
            <person name="Aury J.M."/>
            <person name="Wincker P."/>
            <person name="Grigoriev I.V."/>
            <person name="Bonfante P."/>
            <person name="Martin F.M."/>
        </authorList>
    </citation>
    <scope>NUCLEOTIDE SEQUENCE [LARGE SCALE GENOMIC DNA]</scope>
    <source>
        <strain evidence="13 14">CCBAS932</strain>
    </source>
</reference>
<keyword evidence="10" id="KW-0050">Antiport</keyword>
<dbReference type="OrthoDB" id="1699231at2759"/>
<dbReference type="PANTHER" id="PTHR31503:SF20">
    <property type="entry name" value="CA(2+)_H(+) EXCHANGER, PUTATIVE (EUROFUNG)-RELATED"/>
    <property type="match status" value="1"/>
</dbReference>
<dbReference type="InterPro" id="IPR004837">
    <property type="entry name" value="NaCa_Exmemb"/>
</dbReference>
<evidence type="ECO:0000256" key="4">
    <source>
        <dbReference type="ARBA" id="ARBA00022568"/>
    </source>
</evidence>
<feature type="transmembrane region" description="Helical" evidence="10">
    <location>
        <begin position="145"/>
        <end position="167"/>
    </location>
</feature>
<evidence type="ECO:0000256" key="9">
    <source>
        <dbReference type="ARBA" id="ARBA00023136"/>
    </source>
</evidence>
<proteinExistence type="inferred from homology"/>
<comment type="similarity">
    <text evidence="2 10">Belongs to the Ca(2+):cation antiporter (CaCA) (TC 2.A.19) family.</text>
</comment>
<keyword evidence="5 10" id="KW-0812">Transmembrane</keyword>
<keyword evidence="10" id="KW-0926">Vacuole</keyword>
<evidence type="ECO:0000259" key="12">
    <source>
        <dbReference type="Pfam" id="PF01699"/>
    </source>
</evidence>
<evidence type="ECO:0000256" key="3">
    <source>
        <dbReference type="ARBA" id="ARBA00022448"/>
    </source>
</evidence>
<sequence>MMARRNNVSQSTESIVPPHSDHETNPTMTSPPENETPFSSQAPTVHRTNTVSMEEGRSASPDDENYKLYTEKEEREHKTIWGQMRAALFNSWINVLLIFAPAGIATHFAGVNATVVFVLNFIAIIPLAALLSYGTEEIALYFGEVTGGLLNASFGNAVELIVSIIALTKHEIVIVQTSLIGSILSNLLLVLGMAFVAGGFNRVEQNFNTTVAQTASSLLALAVGSLIVPTAFHLASTAGDVGITELSRGTAIILLLVYGAYLFFQLRSHTNLYNEPSPKAPKRNKAVDPVKTLVESSANTSHGVVMGKPKPTVEDKPEAAELSLWAAAILLVSSTVLVAICAECLVDSIDHVVTSAGISRVFVGLILLPIVGNAAEHATAVTVAVKDKMDLSIGVAVGSSMQIALLVIPFIVVLGWIMGIDEMTLYFDGFQVMILFIAILLVNYLIQDGKSNYLEGVLLVALYLIICLASWFYPVDGTLAQNIEGSD</sequence>
<keyword evidence="9 10" id="KW-0472">Membrane</keyword>
<dbReference type="InterPro" id="IPR004798">
    <property type="entry name" value="CAX-like"/>
</dbReference>
<feature type="transmembrane region" description="Helical" evidence="10">
    <location>
        <begin position="393"/>
        <end position="419"/>
    </location>
</feature>
<evidence type="ECO:0000256" key="6">
    <source>
        <dbReference type="ARBA" id="ARBA00022837"/>
    </source>
</evidence>
<dbReference type="InParanoid" id="A0A3N4KK62"/>
<feature type="region of interest" description="Disordered" evidence="11">
    <location>
        <begin position="1"/>
        <end position="65"/>
    </location>
</feature>
<dbReference type="NCBIfam" id="TIGR00378">
    <property type="entry name" value="cax"/>
    <property type="match status" value="1"/>
</dbReference>
<name>A0A3N4KK62_9PEZI</name>
<dbReference type="GO" id="GO:0000329">
    <property type="term" value="C:fungal-type vacuole membrane"/>
    <property type="evidence" value="ECO:0007669"/>
    <property type="project" value="TreeGrafter"/>
</dbReference>
<evidence type="ECO:0000313" key="13">
    <source>
        <dbReference type="EMBL" id="RPB09818.1"/>
    </source>
</evidence>
<gene>
    <name evidence="13" type="ORF">P167DRAFT_554730</name>
</gene>
<evidence type="ECO:0000256" key="2">
    <source>
        <dbReference type="ARBA" id="ARBA00008170"/>
    </source>
</evidence>
<protein>
    <recommendedName>
        <fullName evidence="10">Vacuolar calcium ion transporter</fullName>
    </recommendedName>
</protein>
<keyword evidence="3 10" id="KW-0813">Transport</keyword>
<feature type="transmembrane region" description="Helical" evidence="10">
    <location>
        <begin position="212"/>
        <end position="234"/>
    </location>
</feature>
<feature type="transmembrane region" description="Helical" evidence="10">
    <location>
        <begin position="425"/>
        <end position="446"/>
    </location>
</feature>
<feature type="transmembrane region" description="Helical" evidence="10">
    <location>
        <begin position="352"/>
        <end position="372"/>
    </location>
</feature>
<dbReference type="Pfam" id="PF01699">
    <property type="entry name" value="Na_Ca_ex"/>
    <property type="match status" value="2"/>
</dbReference>
<feature type="transmembrane region" description="Helical" evidence="10">
    <location>
        <begin position="453"/>
        <end position="473"/>
    </location>
</feature>
<dbReference type="InterPro" id="IPR004713">
    <property type="entry name" value="CaH_exchang"/>
</dbReference>
<dbReference type="Gene3D" id="1.20.1420.30">
    <property type="entry name" value="NCX, central ion-binding region"/>
    <property type="match status" value="2"/>
</dbReference>
<dbReference type="EMBL" id="ML119148">
    <property type="protein sequence ID" value="RPB09818.1"/>
    <property type="molecule type" value="Genomic_DNA"/>
</dbReference>
<evidence type="ECO:0000256" key="11">
    <source>
        <dbReference type="SAM" id="MobiDB-lite"/>
    </source>
</evidence>
<comment type="function">
    <text evidence="10">Has a role in promoting intracellular calcium ion sequestration via the exchange of calcium ions for hydrogen ions across the vacuolar membrane. Involved also in manganese ion homeostasis via its uptake into the vacuole.</text>
</comment>
<evidence type="ECO:0000256" key="8">
    <source>
        <dbReference type="ARBA" id="ARBA00023065"/>
    </source>
</evidence>
<keyword evidence="8 10" id="KW-0406">Ion transport</keyword>
<feature type="transmembrane region" description="Helical" evidence="10">
    <location>
        <begin position="322"/>
        <end position="340"/>
    </location>
</feature>
<feature type="compositionally biased region" description="Polar residues" evidence="11">
    <location>
        <begin position="25"/>
        <end position="52"/>
    </location>
</feature>
<feature type="transmembrane region" description="Helical" evidence="10">
    <location>
        <begin position="87"/>
        <end position="109"/>
    </location>
</feature>
<dbReference type="AlphaFoldDB" id="A0A3N4KK62"/>
<keyword evidence="14" id="KW-1185">Reference proteome</keyword>
<feature type="transmembrane region" description="Helical" evidence="10">
    <location>
        <begin position="115"/>
        <end position="133"/>
    </location>
</feature>
<keyword evidence="4 10" id="KW-0109">Calcium transport</keyword>
<dbReference type="PANTHER" id="PTHR31503">
    <property type="entry name" value="VACUOLAR CALCIUM ION TRANSPORTER"/>
    <property type="match status" value="1"/>
</dbReference>
<evidence type="ECO:0000313" key="14">
    <source>
        <dbReference type="Proteomes" id="UP000277580"/>
    </source>
</evidence>
<evidence type="ECO:0000256" key="5">
    <source>
        <dbReference type="ARBA" id="ARBA00022692"/>
    </source>
</evidence>
<dbReference type="GO" id="GO:0006874">
    <property type="term" value="P:intracellular calcium ion homeostasis"/>
    <property type="evidence" value="ECO:0007669"/>
    <property type="project" value="TreeGrafter"/>
</dbReference>
<feature type="domain" description="Sodium/calcium exchanger membrane region" evidence="12">
    <location>
        <begin position="328"/>
        <end position="471"/>
    </location>
</feature>
<feature type="transmembrane region" description="Helical" evidence="10">
    <location>
        <begin position="246"/>
        <end position="264"/>
    </location>
</feature>
<dbReference type="GO" id="GO:0015369">
    <property type="term" value="F:calcium:proton antiporter activity"/>
    <property type="evidence" value="ECO:0007669"/>
    <property type="project" value="UniProtKB-UniRule"/>
</dbReference>
<evidence type="ECO:0000256" key="10">
    <source>
        <dbReference type="RuleBase" id="RU365028"/>
    </source>
</evidence>
<feature type="compositionally biased region" description="Polar residues" evidence="11">
    <location>
        <begin position="1"/>
        <end position="14"/>
    </location>
</feature>
<dbReference type="Proteomes" id="UP000277580">
    <property type="component" value="Unassembled WGS sequence"/>
</dbReference>
<dbReference type="GO" id="GO:0012505">
    <property type="term" value="C:endomembrane system"/>
    <property type="evidence" value="ECO:0007669"/>
    <property type="project" value="UniProtKB-SubCell"/>
</dbReference>
<accession>A0A3N4KK62</accession>
<dbReference type="InterPro" id="IPR044880">
    <property type="entry name" value="NCX_ion-bd_dom_sf"/>
</dbReference>
<keyword evidence="6 10" id="KW-0106">Calcium</keyword>
<feature type="domain" description="Sodium/calcium exchanger membrane region" evidence="12">
    <location>
        <begin position="113"/>
        <end position="266"/>
    </location>
</feature>
<dbReference type="FunFam" id="1.20.1420.30:FF:000011">
    <property type="entry name" value="Vacuolar calcium ion transporter"/>
    <property type="match status" value="1"/>
</dbReference>
<dbReference type="STRING" id="1392247.A0A3N4KK62"/>
<organism evidence="13 14">
    <name type="scientific">Morchella conica CCBAS932</name>
    <dbReference type="NCBI Taxonomy" id="1392247"/>
    <lineage>
        <taxon>Eukaryota</taxon>
        <taxon>Fungi</taxon>
        <taxon>Dikarya</taxon>
        <taxon>Ascomycota</taxon>
        <taxon>Pezizomycotina</taxon>
        <taxon>Pezizomycetes</taxon>
        <taxon>Pezizales</taxon>
        <taxon>Morchellaceae</taxon>
        <taxon>Morchella</taxon>
    </lineage>
</organism>
<comment type="subcellular location">
    <subcellularLocation>
        <location evidence="1">Endomembrane system</location>
        <topology evidence="1">Multi-pass membrane protein</topology>
    </subcellularLocation>
    <subcellularLocation>
        <location evidence="10">Vacuole membrane</location>
    </subcellularLocation>
</comment>
<evidence type="ECO:0000256" key="7">
    <source>
        <dbReference type="ARBA" id="ARBA00022989"/>
    </source>
</evidence>
<keyword evidence="7 10" id="KW-1133">Transmembrane helix</keyword>
<feature type="transmembrane region" description="Helical" evidence="10">
    <location>
        <begin position="179"/>
        <end position="200"/>
    </location>
</feature>
<evidence type="ECO:0000256" key="1">
    <source>
        <dbReference type="ARBA" id="ARBA00004127"/>
    </source>
</evidence>